<name>A0AAV0TRC9_9STRA</name>
<dbReference type="EMBL" id="CANTFM010000548">
    <property type="protein sequence ID" value="CAI5724988.1"/>
    <property type="molecule type" value="Genomic_DNA"/>
</dbReference>
<keyword evidence="6" id="KW-0695">RNA-directed DNA polymerase</keyword>
<keyword evidence="4" id="KW-0255">Endonuclease</keyword>
<dbReference type="InterPro" id="IPR043128">
    <property type="entry name" value="Rev_trsase/Diguanyl_cyclase"/>
</dbReference>
<accession>A0AAV0TRC9</accession>
<dbReference type="AlphaFoldDB" id="A0AAV0TRC9"/>
<dbReference type="SUPFAM" id="SSF56672">
    <property type="entry name" value="DNA/RNA polymerases"/>
    <property type="match status" value="1"/>
</dbReference>
<reference evidence="8" key="1">
    <citation type="submission" date="2022-12" db="EMBL/GenBank/DDBJ databases">
        <authorList>
            <person name="Webb A."/>
        </authorList>
    </citation>
    <scope>NUCLEOTIDE SEQUENCE</scope>
    <source>
        <strain evidence="8">Pd1</strain>
    </source>
</reference>
<gene>
    <name evidence="8" type="ORF">PDE001_LOCUS3251</name>
</gene>
<organism evidence="8 9">
    <name type="scientific">Peronospora destructor</name>
    <dbReference type="NCBI Taxonomy" id="86335"/>
    <lineage>
        <taxon>Eukaryota</taxon>
        <taxon>Sar</taxon>
        <taxon>Stramenopiles</taxon>
        <taxon>Oomycota</taxon>
        <taxon>Peronosporomycetes</taxon>
        <taxon>Peronosporales</taxon>
        <taxon>Peronosporaceae</taxon>
        <taxon>Peronospora</taxon>
    </lineage>
</organism>
<keyword evidence="2" id="KW-0548">Nucleotidyltransferase</keyword>
<dbReference type="InterPro" id="IPR041373">
    <property type="entry name" value="RT_RNaseH"/>
</dbReference>
<dbReference type="Gene3D" id="3.30.70.270">
    <property type="match status" value="3"/>
</dbReference>
<dbReference type="PANTHER" id="PTHR37984:SF9">
    <property type="entry name" value="INTEGRASE CATALYTIC DOMAIN-CONTAINING PROTEIN"/>
    <property type="match status" value="1"/>
</dbReference>
<dbReference type="GO" id="GO:0004519">
    <property type="term" value="F:endonuclease activity"/>
    <property type="evidence" value="ECO:0007669"/>
    <property type="project" value="UniProtKB-KW"/>
</dbReference>
<dbReference type="Proteomes" id="UP001162029">
    <property type="component" value="Unassembled WGS sequence"/>
</dbReference>
<dbReference type="PANTHER" id="PTHR37984">
    <property type="entry name" value="PROTEIN CBG26694"/>
    <property type="match status" value="1"/>
</dbReference>
<dbReference type="InterPro" id="IPR043502">
    <property type="entry name" value="DNA/RNA_pol_sf"/>
</dbReference>
<dbReference type="Gene3D" id="3.10.10.10">
    <property type="entry name" value="HIV Type 1 Reverse Transcriptase, subunit A, domain 1"/>
    <property type="match status" value="1"/>
</dbReference>
<dbReference type="CDD" id="cd01647">
    <property type="entry name" value="RT_LTR"/>
    <property type="match status" value="1"/>
</dbReference>
<evidence type="ECO:0000256" key="3">
    <source>
        <dbReference type="ARBA" id="ARBA00022722"/>
    </source>
</evidence>
<evidence type="ECO:0000256" key="4">
    <source>
        <dbReference type="ARBA" id="ARBA00022759"/>
    </source>
</evidence>
<protein>
    <recommendedName>
        <fullName evidence="7">Reverse transcriptase RNase H-like domain-containing protein</fullName>
    </recommendedName>
</protein>
<sequence>MLDENLQQQYRSLLVQYRDRYDGHLGRMKFPDYVLPITPDQEPLHAKPYPIPRSIEEQVKVLIQRLNNENVLERIYESKMKSPAFFQVKPNGSLRLLIDYRWLNKYLKRSPYCVPRIREVLMRLEKAKCISTFDANMGYYSRRLAPHSRPFTAFCLPFGKFQYKRLPMEEHVKHLRIVFERLTCYDVTLNEKKCQILRQEVDYLGFTLSTEGIKPQAKKIQAIQKIAIPRNKKELRRFLGMINYYRDISLTKHQLNYTVTELELLSIVELLREYRTMLLGFPVVVHTDHKNLIYSTETRLRVKRWKLLLAEYQLTMKYIKGEKNVGADAFLRMQFGKAHDQSPAGETDEIYALTTKHECVMHGPVLRQHQEEDAMLQRIKDTCLAGNNNPDYQLLPLLGCTLMAYKKRVVVPDTLREDLIA</sequence>
<keyword evidence="5" id="KW-0378">Hydrolase</keyword>
<evidence type="ECO:0000256" key="5">
    <source>
        <dbReference type="ARBA" id="ARBA00022801"/>
    </source>
</evidence>
<keyword evidence="9" id="KW-1185">Reference proteome</keyword>
<keyword evidence="1" id="KW-0808">Transferase</keyword>
<dbReference type="Pfam" id="PF17917">
    <property type="entry name" value="RT_RNaseH"/>
    <property type="match status" value="1"/>
</dbReference>
<dbReference type="GO" id="GO:0003964">
    <property type="term" value="F:RNA-directed DNA polymerase activity"/>
    <property type="evidence" value="ECO:0007669"/>
    <property type="project" value="UniProtKB-KW"/>
</dbReference>
<dbReference type="CDD" id="cd09274">
    <property type="entry name" value="RNase_HI_RT_Ty3"/>
    <property type="match status" value="1"/>
</dbReference>
<comment type="caution">
    <text evidence="8">The sequence shown here is derived from an EMBL/GenBank/DDBJ whole genome shotgun (WGS) entry which is preliminary data.</text>
</comment>
<evidence type="ECO:0000256" key="1">
    <source>
        <dbReference type="ARBA" id="ARBA00022679"/>
    </source>
</evidence>
<evidence type="ECO:0000259" key="7">
    <source>
        <dbReference type="Pfam" id="PF17917"/>
    </source>
</evidence>
<dbReference type="GO" id="GO:0016787">
    <property type="term" value="F:hydrolase activity"/>
    <property type="evidence" value="ECO:0007669"/>
    <property type="project" value="UniProtKB-KW"/>
</dbReference>
<evidence type="ECO:0000256" key="6">
    <source>
        <dbReference type="ARBA" id="ARBA00022918"/>
    </source>
</evidence>
<evidence type="ECO:0000256" key="2">
    <source>
        <dbReference type="ARBA" id="ARBA00022695"/>
    </source>
</evidence>
<dbReference type="InterPro" id="IPR050951">
    <property type="entry name" value="Retrovirus_Pol_polyprotein"/>
</dbReference>
<proteinExistence type="predicted"/>
<evidence type="ECO:0000313" key="9">
    <source>
        <dbReference type="Proteomes" id="UP001162029"/>
    </source>
</evidence>
<evidence type="ECO:0000313" key="8">
    <source>
        <dbReference type="EMBL" id="CAI5724988.1"/>
    </source>
</evidence>
<feature type="domain" description="Reverse transcriptase RNase H-like" evidence="7">
    <location>
        <begin position="243"/>
        <end position="312"/>
    </location>
</feature>
<keyword evidence="3" id="KW-0540">Nuclease</keyword>